<proteinExistence type="predicted"/>
<name>A0ABR3ADG6_9AGAR</name>
<dbReference type="Gene3D" id="1.25.40.10">
    <property type="entry name" value="Tetratricopeptide repeat domain"/>
    <property type="match status" value="1"/>
</dbReference>
<evidence type="ECO:0000313" key="1">
    <source>
        <dbReference type="EMBL" id="KAL0071416.1"/>
    </source>
</evidence>
<accession>A0ABR3ADG6</accession>
<dbReference type="EMBL" id="JBBXMP010000003">
    <property type="protein sequence ID" value="KAL0071416.1"/>
    <property type="molecule type" value="Genomic_DNA"/>
</dbReference>
<reference evidence="1 2" key="1">
    <citation type="submission" date="2024-05" db="EMBL/GenBank/DDBJ databases">
        <title>A draft genome resource for the thread blight pathogen Marasmius tenuissimus strain MS-2.</title>
        <authorList>
            <person name="Yulfo-Soto G.E."/>
            <person name="Baruah I.K."/>
            <person name="Amoako-Attah I."/>
            <person name="Bukari Y."/>
            <person name="Meinhardt L.W."/>
            <person name="Bailey B.A."/>
            <person name="Cohen S.P."/>
        </authorList>
    </citation>
    <scope>NUCLEOTIDE SEQUENCE [LARGE SCALE GENOMIC DNA]</scope>
    <source>
        <strain evidence="1 2">MS-2</strain>
    </source>
</reference>
<organism evidence="1 2">
    <name type="scientific">Marasmius tenuissimus</name>
    <dbReference type="NCBI Taxonomy" id="585030"/>
    <lineage>
        <taxon>Eukaryota</taxon>
        <taxon>Fungi</taxon>
        <taxon>Dikarya</taxon>
        <taxon>Basidiomycota</taxon>
        <taxon>Agaricomycotina</taxon>
        <taxon>Agaricomycetes</taxon>
        <taxon>Agaricomycetidae</taxon>
        <taxon>Agaricales</taxon>
        <taxon>Marasmiineae</taxon>
        <taxon>Marasmiaceae</taxon>
        <taxon>Marasmius</taxon>
    </lineage>
</organism>
<protein>
    <submittedName>
        <fullName evidence="1">Uncharacterized protein</fullName>
    </submittedName>
</protein>
<evidence type="ECO:0000313" key="2">
    <source>
        <dbReference type="Proteomes" id="UP001437256"/>
    </source>
</evidence>
<comment type="caution">
    <text evidence="1">The sequence shown here is derived from an EMBL/GenBank/DDBJ whole genome shotgun (WGS) entry which is preliminary data.</text>
</comment>
<gene>
    <name evidence="1" type="ORF">AAF712_001273</name>
</gene>
<sequence length="509" mass="55858">MWRTRGPVLRSNIRSFLTPTTRRLRSKSSSPPEEAPYPQTHSIQQSFAHHPVFVLNVVRRFIKFSFIGLVVLGSTTAAAFEATHAWVENVELKKREEDPEVIAWEWQRDIEKWNGDDGQGGTDPGLGFRGRHNVRAAWMALNWGVGESTAVVGSDASSNADGLLGPRGLKIIDPRLVRAEDSLRTAVDIAEQKSTEGKLQSWTLSRILALHASVLERMGPESSLVAKEQYERAWATQPRLTEESCRLATKLGDLCFRTGEHESALAWWGRSISMLQGKPSSSQNAQELVSGAMESEMPSSPSAQRTLLSVLASCSAFYAKSGRLQEAASLDEGAFNLTRSVRHPESMASISPAHALHALTLLHRSSIFCIHRAEVSYALKDKVSVPIQWLSTAAQSSERVALALAVSTNPKSGAATDPSLSPAYTKSPALNRPAASLLRDARRAATEAWNLLGILKEQKDRQGALECYQHAVRWASKSDAFGTPAEETLSADWAIVWGNYNRLKNTAKV</sequence>
<dbReference type="InterPro" id="IPR011990">
    <property type="entry name" value="TPR-like_helical_dom_sf"/>
</dbReference>
<keyword evidence="2" id="KW-1185">Reference proteome</keyword>
<dbReference type="Proteomes" id="UP001437256">
    <property type="component" value="Unassembled WGS sequence"/>
</dbReference>